<dbReference type="Proteomes" id="UP001642409">
    <property type="component" value="Unassembled WGS sequence"/>
</dbReference>
<gene>
    <name evidence="1" type="ORF">HINF_LOCUS19889</name>
    <name evidence="2" type="ORF">HINF_LOCUS57050</name>
</gene>
<dbReference type="EMBL" id="CAXDID020000312">
    <property type="protein sequence ID" value="CAL6075116.1"/>
    <property type="molecule type" value="Genomic_DNA"/>
</dbReference>
<dbReference type="EMBL" id="CATOUU010000512">
    <property type="protein sequence ID" value="CAI9932244.1"/>
    <property type="molecule type" value="Genomic_DNA"/>
</dbReference>
<reference evidence="2 3" key="2">
    <citation type="submission" date="2024-07" db="EMBL/GenBank/DDBJ databases">
        <authorList>
            <person name="Akdeniz Z."/>
        </authorList>
    </citation>
    <scope>NUCLEOTIDE SEQUENCE [LARGE SCALE GENOMIC DNA]</scope>
</reference>
<accession>A0AA86TX59</accession>
<reference evidence="1" key="1">
    <citation type="submission" date="2023-06" db="EMBL/GenBank/DDBJ databases">
        <authorList>
            <person name="Kurt Z."/>
        </authorList>
    </citation>
    <scope>NUCLEOTIDE SEQUENCE</scope>
</reference>
<protein>
    <submittedName>
        <fullName evidence="2">Hypothetical_protein</fullName>
    </submittedName>
</protein>
<name>A0AA86TX59_9EUKA</name>
<proteinExistence type="predicted"/>
<comment type="caution">
    <text evidence="1">The sequence shown here is derived from an EMBL/GenBank/DDBJ whole genome shotgun (WGS) entry which is preliminary data.</text>
</comment>
<evidence type="ECO:0000313" key="1">
    <source>
        <dbReference type="EMBL" id="CAI9932244.1"/>
    </source>
</evidence>
<organism evidence="1">
    <name type="scientific">Hexamita inflata</name>
    <dbReference type="NCBI Taxonomy" id="28002"/>
    <lineage>
        <taxon>Eukaryota</taxon>
        <taxon>Metamonada</taxon>
        <taxon>Diplomonadida</taxon>
        <taxon>Hexamitidae</taxon>
        <taxon>Hexamitinae</taxon>
        <taxon>Hexamita</taxon>
    </lineage>
</organism>
<evidence type="ECO:0000313" key="2">
    <source>
        <dbReference type="EMBL" id="CAL6075116.1"/>
    </source>
</evidence>
<keyword evidence="3" id="KW-1185">Reference proteome</keyword>
<sequence length="139" mass="16525">MQLTYRSVIPDFHRLRRLCVYLPHFERPGQRGVPDIPVHRRKQLRCRVSGDFGFLQAHLSGHKHDCRGRRVHFCNRQVQPPELPLQTADFVQRKYERYQDNCQRSELPVLDPDQPDGYFKVESVPEVRDLETVPANWSY</sequence>
<evidence type="ECO:0000313" key="3">
    <source>
        <dbReference type="Proteomes" id="UP001642409"/>
    </source>
</evidence>
<dbReference type="AlphaFoldDB" id="A0AA86TX59"/>